<dbReference type="STRING" id="716928.GCA_000261485_04411"/>
<dbReference type="KEGG" id="esj:SJ05684_b50520"/>
<proteinExistence type="predicted"/>
<dbReference type="AlphaFoldDB" id="A0A249PK23"/>
<geneLocation type="plasmid" evidence="2">
    <name>psj05684b</name>
</geneLocation>
<protein>
    <submittedName>
        <fullName evidence="1">Uncharacterized protein</fullName>
    </submittedName>
</protein>
<keyword evidence="1" id="KW-0614">Plasmid</keyword>
<evidence type="ECO:0000313" key="1">
    <source>
        <dbReference type="EMBL" id="ASY66034.1"/>
    </source>
</evidence>
<organism evidence="1 2">
    <name type="scientific">Sinorhizobium sojae CCBAU 05684</name>
    <dbReference type="NCBI Taxonomy" id="716928"/>
    <lineage>
        <taxon>Bacteria</taxon>
        <taxon>Pseudomonadati</taxon>
        <taxon>Pseudomonadota</taxon>
        <taxon>Alphaproteobacteria</taxon>
        <taxon>Hyphomicrobiales</taxon>
        <taxon>Rhizobiaceae</taxon>
        <taxon>Sinorhizobium/Ensifer group</taxon>
        <taxon>Sinorhizobium</taxon>
    </lineage>
</organism>
<keyword evidence="2" id="KW-1185">Reference proteome</keyword>
<name>A0A249PK23_9HYPH</name>
<sequence length="56" mass="6512">MRDVRKNEGGGELTALCVSDDGRSEYEFLLRRETPERMRIQLSDSAEEQVLIRCPR</sequence>
<dbReference type="EMBL" id="CP023068">
    <property type="protein sequence ID" value="ASY66034.1"/>
    <property type="molecule type" value="Genomic_DNA"/>
</dbReference>
<gene>
    <name evidence="1" type="ORF">SJ05684_b50520</name>
</gene>
<accession>A0A249PK23</accession>
<reference evidence="1 2" key="1">
    <citation type="submission" date="2017-08" db="EMBL/GenBank/DDBJ databases">
        <title>Multipartite genome sequences of Sinorhizobium species nodulating soybeans.</title>
        <authorList>
            <person name="Tian C.F."/>
        </authorList>
    </citation>
    <scope>NUCLEOTIDE SEQUENCE [LARGE SCALE GENOMIC DNA]</scope>
    <source>
        <strain evidence="1 2">CCBAU 05684</strain>
        <plasmid evidence="2">psj05684b</plasmid>
    </source>
</reference>
<evidence type="ECO:0000313" key="2">
    <source>
        <dbReference type="Proteomes" id="UP000217211"/>
    </source>
</evidence>
<dbReference type="Proteomes" id="UP000217211">
    <property type="component" value="Plasmid pSJ05684b"/>
</dbReference>